<keyword evidence="2" id="KW-0408">Iron</keyword>
<dbReference type="GO" id="GO:0051536">
    <property type="term" value="F:iron-sulfur cluster binding"/>
    <property type="evidence" value="ECO:0007669"/>
    <property type="project" value="UniProtKB-KW"/>
</dbReference>
<dbReference type="InterPro" id="IPR017896">
    <property type="entry name" value="4Fe4S_Fe-S-bd"/>
</dbReference>
<evidence type="ECO:0000256" key="2">
    <source>
        <dbReference type="ARBA" id="ARBA00023004"/>
    </source>
</evidence>
<dbReference type="InterPro" id="IPR017900">
    <property type="entry name" value="4Fe4S_Fe_S_CS"/>
</dbReference>
<reference evidence="6" key="1">
    <citation type="submission" date="2018-02" db="EMBL/GenBank/DDBJ databases">
        <title>Genome sequence of Desulfocucumis palustris strain NAW-5.</title>
        <authorList>
            <person name="Watanabe M."/>
            <person name="Kojima H."/>
            <person name="Fukui M."/>
        </authorList>
    </citation>
    <scope>NUCLEOTIDE SEQUENCE [LARGE SCALE GENOMIC DNA]</scope>
    <source>
        <strain evidence="6">NAW-5</strain>
    </source>
</reference>
<sequence length="344" mass="38013">MTAMLIDNGNITKFLDSVARDRLLVAPVREEDNVVMFRHVTGGEPVCLDYLNASVSPREMFFPATEKMFAFSTADGGLQPAEPAKGKRVLFGARPCDVKAILSIDPVFSGDFPDPLYLDKREKTTIVALACTNPSHRCFCATFGVDPAGAEGADLLLTQLESCYLAEAITPKGNDLLEAYRQFFSTASGGHAAEKNRLAGAAAQKVNKLDTGGIKELLDENFELPYWEELALKCLNCGICTYICPTCHCFNIMDFTRGGTGGVRCRTWDSCMFMNFTRMAGGHNPRPTRKERLRNRFMHKLKYHLDRYNLPGCVGCGRCAGACPANIDIRQIIKELREVAQNGR</sequence>
<dbReference type="Pfam" id="PF17179">
    <property type="entry name" value="Fer4_22"/>
    <property type="match status" value="1"/>
</dbReference>
<feature type="domain" description="4Fe-4S ferredoxin-type" evidence="4">
    <location>
        <begin position="223"/>
        <end position="255"/>
    </location>
</feature>
<name>A0A2L2XLQ8_9FIRM</name>
<dbReference type="OrthoDB" id="9796486at2"/>
<keyword evidence="1" id="KW-0479">Metal-binding</keyword>
<dbReference type="GO" id="GO:0046872">
    <property type="term" value="F:metal ion binding"/>
    <property type="evidence" value="ECO:0007669"/>
    <property type="project" value="UniProtKB-KW"/>
</dbReference>
<dbReference type="EMBL" id="BFAV01000157">
    <property type="protein sequence ID" value="GBF35236.1"/>
    <property type="molecule type" value="Genomic_DNA"/>
</dbReference>
<keyword evidence="6" id="KW-1185">Reference proteome</keyword>
<feature type="domain" description="4Fe-4S ferredoxin-type" evidence="4">
    <location>
        <begin position="301"/>
        <end position="335"/>
    </location>
</feature>
<evidence type="ECO:0000259" key="4">
    <source>
        <dbReference type="PROSITE" id="PS51379"/>
    </source>
</evidence>
<evidence type="ECO:0000256" key="1">
    <source>
        <dbReference type="ARBA" id="ARBA00022723"/>
    </source>
</evidence>
<organism evidence="5 6">
    <name type="scientific">Desulfocucumis palustris</name>
    <dbReference type="NCBI Taxonomy" id="1898651"/>
    <lineage>
        <taxon>Bacteria</taxon>
        <taxon>Bacillati</taxon>
        <taxon>Bacillota</taxon>
        <taxon>Clostridia</taxon>
        <taxon>Eubacteriales</taxon>
        <taxon>Desulfocucumaceae</taxon>
        <taxon>Desulfocucumis</taxon>
    </lineage>
</organism>
<dbReference type="PROSITE" id="PS00198">
    <property type="entry name" value="4FE4S_FER_1"/>
    <property type="match status" value="2"/>
</dbReference>
<dbReference type="InterPro" id="IPR009051">
    <property type="entry name" value="Helical_ferredxn"/>
</dbReference>
<proteinExistence type="predicted"/>
<dbReference type="PROSITE" id="PS51379">
    <property type="entry name" value="4FE4S_FER_2"/>
    <property type="match status" value="2"/>
</dbReference>
<dbReference type="Gene3D" id="1.10.1060.10">
    <property type="entry name" value="Alpha-helical ferredoxin"/>
    <property type="match status" value="1"/>
</dbReference>
<dbReference type="Proteomes" id="UP000239549">
    <property type="component" value="Unassembled WGS sequence"/>
</dbReference>
<gene>
    <name evidence="5" type="ORF">DCCM_4359</name>
</gene>
<evidence type="ECO:0000313" key="5">
    <source>
        <dbReference type="EMBL" id="GBF35236.1"/>
    </source>
</evidence>
<accession>A0A2L2XLQ8</accession>
<dbReference type="SUPFAM" id="SSF46548">
    <property type="entry name" value="alpha-helical ferredoxin"/>
    <property type="match status" value="1"/>
</dbReference>
<dbReference type="PANTHER" id="PTHR40447">
    <property type="entry name" value="ANAEROBIC SULFITE REDUCTASE SUBUNIT A"/>
    <property type="match status" value="1"/>
</dbReference>
<dbReference type="AlphaFoldDB" id="A0A2L2XLQ8"/>
<keyword evidence="3" id="KW-0411">Iron-sulfur</keyword>
<protein>
    <submittedName>
        <fullName evidence="5">Heterodisulfide reductase, iron-sulfur binding subunit</fullName>
    </submittedName>
</protein>
<evidence type="ECO:0000313" key="6">
    <source>
        <dbReference type="Proteomes" id="UP000239549"/>
    </source>
</evidence>
<dbReference type="PANTHER" id="PTHR40447:SF1">
    <property type="entry name" value="ANAEROBIC SULFITE REDUCTASE SUBUNIT A"/>
    <property type="match status" value="1"/>
</dbReference>
<evidence type="ECO:0000256" key="3">
    <source>
        <dbReference type="ARBA" id="ARBA00023014"/>
    </source>
</evidence>
<comment type="caution">
    <text evidence="5">The sequence shown here is derived from an EMBL/GenBank/DDBJ whole genome shotgun (WGS) entry which is preliminary data.</text>
</comment>